<dbReference type="PROSITE" id="PS51257">
    <property type="entry name" value="PROKAR_LIPOPROTEIN"/>
    <property type="match status" value="1"/>
</dbReference>
<dbReference type="Pfam" id="PF06742">
    <property type="entry name" value="DUF1214"/>
    <property type="match status" value="1"/>
</dbReference>
<keyword evidence="4" id="KW-1185">Reference proteome</keyword>
<dbReference type="SUPFAM" id="SSF160935">
    <property type="entry name" value="VPA0735-like"/>
    <property type="match status" value="1"/>
</dbReference>
<evidence type="ECO:0000313" key="4">
    <source>
        <dbReference type="Proteomes" id="UP001474120"/>
    </source>
</evidence>
<evidence type="ECO:0000313" key="3">
    <source>
        <dbReference type="EMBL" id="MEL4456400.1"/>
    </source>
</evidence>
<sequence length="469" mass="53285">MKKMITYIIIALVFLISACQQPPKKEKSIEIDQNGYAILSDQEVENIVKRSFQYVAMYNVNNKFAIGQGGWNTLVADTNLKDHTMTEIARPNNDSFYTTALLDLRAEPVIMFLPAFDSKYVSLMVTSYDHYVDVPKATRNGDFKRPEKILFYSDRTEDYSGEPVNGVDLIYKTTGDFVSAVLRIMPHANEPERFKKIVETIKTTKIQTLSEYQGREPITPEQVDFPKTGQTDLDVFKNNLLEVMQFIFNHISFDTSDEEDRAVLEAYKPLGIMPGKEFNPEGIKIDGEKFYTVAEKIQQEYLAKLNDPNLIKEMSPKMFKTKGLTDLETILTVSIIGPIGLPMEEAMYPNVTSADGESLNSMNDYVIKMTKDQLPPAGAFWSLTLYDKANGFFIPNDSKKYSVGENSGFKLNADGGIEIYVTADKPSNVPEENWLPVNRQDQEIDIILRIYVPDMEKMESWKAPVAEKM</sequence>
<dbReference type="RefSeq" id="WP_342160530.1">
    <property type="nucleotide sequence ID" value="NZ_JBCDNA010000002.1"/>
</dbReference>
<organism evidence="3 4">
    <name type="scientific">Lutimonas vermicola</name>
    <dbReference type="NCBI Taxonomy" id="414288"/>
    <lineage>
        <taxon>Bacteria</taxon>
        <taxon>Pseudomonadati</taxon>
        <taxon>Bacteroidota</taxon>
        <taxon>Flavobacteriia</taxon>
        <taxon>Flavobacteriales</taxon>
        <taxon>Flavobacteriaceae</taxon>
        <taxon>Lutimonas</taxon>
    </lineage>
</organism>
<dbReference type="PANTHER" id="PTHR36509:SF2">
    <property type="entry name" value="BLL3101 PROTEIN"/>
    <property type="match status" value="1"/>
</dbReference>
<dbReference type="Gene3D" id="2.60.40.1610">
    <property type="entry name" value="Domain of unknown function DUF1254"/>
    <property type="match status" value="1"/>
</dbReference>
<comment type="caution">
    <text evidence="3">The sequence shown here is derived from an EMBL/GenBank/DDBJ whole genome shotgun (WGS) entry which is preliminary data.</text>
</comment>
<dbReference type="Gene3D" id="2.60.120.600">
    <property type="entry name" value="Domain of unknown function DUF1214, C-terminal domain"/>
    <property type="match status" value="1"/>
</dbReference>
<evidence type="ECO:0000259" key="2">
    <source>
        <dbReference type="Pfam" id="PF06863"/>
    </source>
</evidence>
<dbReference type="InterPro" id="IPR010679">
    <property type="entry name" value="DUF1254"/>
</dbReference>
<accession>A0ABU9L5I3</accession>
<dbReference type="Proteomes" id="UP001474120">
    <property type="component" value="Unassembled WGS sequence"/>
</dbReference>
<feature type="domain" description="DUF1254" evidence="2">
    <location>
        <begin position="72"/>
        <end position="201"/>
    </location>
</feature>
<protein>
    <submittedName>
        <fullName evidence="3">DUF1214 domain-containing protein</fullName>
    </submittedName>
</protein>
<name>A0ABU9L5I3_9FLAO</name>
<evidence type="ECO:0000259" key="1">
    <source>
        <dbReference type="Pfam" id="PF06742"/>
    </source>
</evidence>
<reference evidence="3 4" key="1">
    <citation type="submission" date="2024-04" db="EMBL/GenBank/DDBJ databases">
        <title>whole genome sequencing of Lutimonas vermicola strain IMCC1616.</title>
        <authorList>
            <person name="Bae S.S."/>
        </authorList>
    </citation>
    <scope>NUCLEOTIDE SEQUENCE [LARGE SCALE GENOMIC DNA]</scope>
    <source>
        <strain evidence="3 4">IMCC1616</strain>
    </source>
</reference>
<feature type="domain" description="DUF1214" evidence="1">
    <location>
        <begin position="346"/>
        <end position="454"/>
    </location>
</feature>
<dbReference type="Pfam" id="PF06863">
    <property type="entry name" value="DUF1254"/>
    <property type="match status" value="1"/>
</dbReference>
<dbReference type="InterPro" id="IPR010621">
    <property type="entry name" value="DUF1214"/>
</dbReference>
<proteinExistence type="predicted"/>
<dbReference type="PANTHER" id="PTHR36509">
    <property type="entry name" value="BLL3101 PROTEIN"/>
    <property type="match status" value="1"/>
</dbReference>
<dbReference type="InterPro" id="IPR037049">
    <property type="entry name" value="DUF1214_C_sf"/>
</dbReference>
<gene>
    <name evidence="3" type="ORF">AABB81_10865</name>
</gene>
<dbReference type="InterPro" id="IPR037050">
    <property type="entry name" value="DUF1254_sf"/>
</dbReference>
<dbReference type="EMBL" id="JBCDNA010000002">
    <property type="protein sequence ID" value="MEL4456400.1"/>
    <property type="molecule type" value="Genomic_DNA"/>
</dbReference>